<dbReference type="PANTHER" id="PTHR42879:SF6">
    <property type="entry name" value="NADPH-DEPENDENT REDUCTASE BACG"/>
    <property type="match status" value="1"/>
</dbReference>
<dbReference type="EC" id="1.1.1.100" evidence="2"/>
<dbReference type="EMBL" id="CAJNBH010000014">
    <property type="protein sequence ID" value="CAE6787654.1"/>
    <property type="molecule type" value="Genomic_DNA"/>
</dbReference>
<reference evidence="2 3" key="1">
    <citation type="submission" date="2021-02" db="EMBL/GenBank/DDBJ databases">
        <authorList>
            <person name="Vanwijnsberghe S."/>
        </authorList>
    </citation>
    <scope>NUCLEOTIDE SEQUENCE [LARGE SCALE GENOMIC DNA]</scope>
    <source>
        <strain evidence="2 3">R-69776</strain>
    </source>
</reference>
<dbReference type="SUPFAM" id="SSF51735">
    <property type="entry name" value="NAD(P)-binding Rossmann-fold domains"/>
    <property type="match status" value="1"/>
</dbReference>
<dbReference type="GO" id="GO:0004316">
    <property type="term" value="F:3-oxoacyl-[acyl-carrier-protein] reductase (NADPH) activity"/>
    <property type="evidence" value="ECO:0007669"/>
    <property type="project" value="UniProtKB-EC"/>
</dbReference>
<organism evidence="2 3">
    <name type="scientific">Paraburkholderia nemoris</name>
    <dbReference type="NCBI Taxonomy" id="2793076"/>
    <lineage>
        <taxon>Bacteria</taxon>
        <taxon>Pseudomonadati</taxon>
        <taxon>Pseudomonadota</taxon>
        <taxon>Betaproteobacteria</taxon>
        <taxon>Burkholderiales</taxon>
        <taxon>Burkholderiaceae</taxon>
        <taxon>Paraburkholderia</taxon>
    </lineage>
</organism>
<dbReference type="PRINTS" id="PR00081">
    <property type="entry name" value="GDHRDH"/>
</dbReference>
<keyword evidence="3" id="KW-1185">Reference proteome</keyword>
<dbReference type="Pfam" id="PF13561">
    <property type="entry name" value="adh_short_C2"/>
    <property type="match status" value="1"/>
</dbReference>
<dbReference type="RefSeq" id="WP_200659445.1">
    <property type="nucleotide sequence ID" value="NZ_CAJNBH010000014.1"/>
</dbReference>
<proteinExistence type="inferred from homology"/>
<evidence type="ECO:0000313" key="2">
    <source>
        <dbReference type="EMBL" id="CAE6787654.1"/>
    </source>
</evidence>
<gene>
    <name evidence="2" type="primary">fabG_10</name>
    <name evidence="2" type="ORF">R69776_04606</name>
</gene>
<dbReference type="InterPro" id="IPR036291">
    <property type="entry name" value="NAD(P)-bd_dom_sf"/>
</dbReference>
<keyword evidence="2" id="KW-0560">Oxidoreductase</keyword>
<protein>
    <submittedName>
        <fullName evidence="2">3-oxoacyl-[acyl-carrier-protein] reductase FabG</fullName>
        <ecNumber evidence="2">1.1.1.100</ecNumber>
    </submittedName>
</protein>
<evidence type="ECO:0000256" key="1">
    <source>
        <dbReference type="ARBA" id="ARBA00006484"/>
    </source>
</evidence>
<comment type="caution">
    <text evidence="2">The sequence shown here is derived from an EMBL/GenBank/DDBJ whole genome shotgun (WGS) entry which is preliminary data.</text>
</comment>
<dbReference type="PANTHER" id="PTHR42879">
    <property type="entry name" value="3-OXOACYL-(ACYL-CARRIER-PROTEIN) REDUCTASE"/>
    <property type="match status" value="1"/>
</dbReference>
<dbReference type="Proteomes" id="UP000673821">
    <property type="component" value="Unassembled WGS sequence"/>
</dbReference>
<dbReference type="Gene3D" id="3.40.50.720">
    <property type="entry name" value="NAD(P)-binding Rossmann-like Domain"/>
    <property type="match status" value="1"/>
</dbReference>
<sequence length="261" mass="27504">MDLGIAGKVALVLGGAGGLGAAIATALAREGATVVIADRDDEGLRVVQERLTGQKLVCHAELWDLANLDIVDEKVSAIESRVGTVQILVNNTGGPPPSVAYGLGPDVWREHFEKMVQAPIAITDRVLPAMRKNRWGRIITSASSGVISPIPNLAVSNSLRSALVGWSKSLAREVAPDGITANIVVPGRIATDRIKFLDEQKAKREGTTVEAVSAQSTSSIPVGRYGRPEEYADMIAFLASERASYVTGSIVRIDGGLIASV</sequence>
<dbReference type="InterPro" id="IPR050259">
    <property type="entry name" value="SDR"/>
</dbReference>
<dbReference type="InterPro" id="IPR002347">
    <property type="entry name" value="SDR_fam"/>
</dbReference>
<comment type="similarity">
    <text evidence="1">Belongs to the short-chain dehydrogenases/reductases (SDR) family.</text>
</comment>
<accession>A0ABM8S3S1</accession>
<evidence type="ECO:0000313" key="3">
    <source>
        <dbReference type="Proteomes" id="UP000673821"/>
    </source>
</evidence>
<name>A0ABM8S3S1_9BURK</name>